<proteinExistence type="predicted"/>
<evidence type="ECO:0000313" key="3">
    <source>
        <dbReference type="EMBL" id="GAD59286.1"/>
    </source>
</evidence>
<keyword evidence="4" id="KW-1185">Reference proteome</keyword>
<evidence type="ECO:0000313" key="4">
    <source>
        <dbReference type="Proteomes" id="UP000016569"/>
    </source>
</evidence>
<dbReference type="SUPFAM" id="SSF47413">
    <property type="entry name" value="lambda repressor-like DNA-binding domains"/>
    <property type="match status" value="1"/>
</dbReference>
<name>A0A8E0KJC5_9CAUL</name>
<dbReference type="AlphaFoldDB" id="A0A8E0KJC5"/>
<dbReference type="Gene3D" id="1.10.260.40">
    <property type="entry name" value="lambda repressor-like DNA-binding domains"/>
    <property type="match status" value="1"/>
</dbReference>
<dbReference type="PANTHER" id="PTHR46558:SF4">
    <property type="entry name" value="DNA-BIDING PHAGE PROTEIN"/>
    <property type="match status" value="1"/>
</dbReference>
<dbReference type="InterPro" id="IPR001387">
    <property type="entry name" value="Cro/C1-type_HTH"/>
</dbReference>
<feature type="domain" description="HTH cro/C1-type" evidence="2">
    <location>
        <begin position="5"/>
        <end position="59"/>
    </location>
</feature>
<evidence type="ECO:0000256" key="1">
    <source>
        <dbReference type="ARBA" id="ARBA00023125"/>
    </source>
</evidence>
<reference evidence="4" key="1">
    <citation type="journal article" date="2013" name="Genome Announc.">
        <title>Draft Genome Sequence of the Dimorphic Prosthecate Bacterium Brevundimonas abyssalis TAR-001T.</title>
        <authorList>
            <person name="Tsubouchi T."/>
            <person name="Nishi S."/>
            <person name="Usui K."/>
            <person name="Shimane Y."/>
            <person name="Takaki Y."/>
            <person name="Maruyama T."/>
            <person name="Hatada Y."/>
        </authorList>
    </citation>
    <scope>NUCLEOTIDE SEQUENCE [LARGE SCALE GENOMIC DNA]</scope>
    <source>
        <strain evidence="4">TAR-001</strain>
    </source>
</reference>
<comment type="caution">
    <text evidence="3">The sequence shown here is derived from an EMBL/GenBank/DDBJ whole genome shotgun (WGS) entry which is preliminary data.</text>
</comment>
<dbReference type="Proteomes" id="UP000016569">
    <property type="component" value="Unassembled WGS sequence"/>
</dbReference>
<dbReference type="PROSITE" id="PS50943">
    <property type="entry name" value="HTH_CROC1"/>
    <property type="match status" value="1"/>
</dbReference>
<dbReference type="PANTHER" id="PTHR46558">
    <property type="entry name" value="TRACRIPTIONAL REGULATORY PROTEIN-RELATED-RELATED"/>
    <property type="match status" value="1"/>
</dbReference>
<sequence length="98" mass="10724">MGARIAFRRRELGLSQTNLGQAVGITFQQVQKYERGTNRVSASRLYEMSKVLNVTCGWLMGEDARQVETISAALMRHHGNCWWHGGGSASGIGAPCSL</sequence>
<keyword evidence="1" id="KW-0238">DNA-binding</keyword>
<evidence type="ECO:0000259" key="2">
    <source>
        <dbReference type="PROSITE" id="PS50943"/>
    </source>
</evidence>
<dbReference type="SMART" id="SM00530">
    <property type="entry name" value="HTH_XRE"/>
    <property type="match status" value="1"/>
</dbReference>
<accession>A0A8E0KJC5</accession>
<dbReference type="GO" id="GO:0003677">
    <property type="term" value="F:DNA binding"/>
    <property type="evidence" value="ECO:0007669"/>
    <property type="project" value="UniProtKB-KW"/>
</dbReference>
<protein>
    <submittedName>
        <fullName evidence="3">Transcriptional regulator, Cro/CI family</fullName>
    </submittedName>
</protein>
<dbReference type="EMBL" id="BATC01000023">
    <property type="protein sequence ID" value="GAD59286.1"/>
    <property type="molecule type" value="Genomic_DNA"/>
</dbReference>
<gene>
    <name evidence="3" type="ORF">MBEBAB_1536</name>
</gene>
<dbReference type="CDD" id="cd00093">
    <property type="entry name" value="HTH_XRE"/>
    <property type="match status" value="1"/>
</dbReference>
<dbReference type="Pfam" id="PF01381">
    <property type="entry name" value="HTH_3"/>
    <property type="match status" value="1"/>
</dbReference>
<organism evidence="3 4">
    <name type="scientific">Brevundimonas abyssalis TAR-001</name>
    <dbReference type="NCBI Taxonomy" id="1391729"/>
    <lineage>
        <taxon>Bacteria</taxon>
        <taxon>Pseudomonadati</taxon>
        <taxon>Pseudomonadota</taxon>
        <taxon>Alphaproteobacteria</taxon>
        <taxon>Caulobacterales</taxon>
        <taxon>Caulobacteraceae</taxon>
        <taxon>Brevundimonas</taxon>
    </lineage>
</organism>
<dbReference type="InterPro" id="IPR010982">
    <property type="entry name" value="Lambda_DNA-bd_dom_sf"/>
</dbReference>